<feature type="transmembrane region" description="Helical" evidence="8">
    <location>
        <begin position="163"/>
        <end position="184"/>
    </location>
</feature>
<keyword evidence="5 8" id="KW-0406">Ion transport</keyword>
<comment type="similarity">
    <text evidence="8">Belongs to the MntP (TC 9.B.29) family.</text>
</comment>
<evidence type="ECO:0000256" key="8">
    <source>
        <dbReference type="HAMAP-Rule" id="MF_01521"/>
    </source>
</evidence>
<dbReference type="OrthoDB" id="9811590at2"/>
<protein>
    <recommendedName>
        <fullName evidence="8">Putative manganese efflux pump MntP</fullName>
    </recommendedName>
</protein>
<dbReference type="RefSeq" id="WP_131839764.1">
    <property type="nucleotide sequence ID" value="NZ_SLWB01000011.1"/>
</dbReference>
<reference evidence="9 10" key="1">
    <citation type="submission" date="2019-03" db="EMBL/GenBank/DDBJ databases">
        <title>Genomic Encyclopedia of Archaeal and Bacterial Type Strains, Phase II (KMG-II): from individual species to whole genera.</title>
        <authorList>
            <person name="Goeker M."/>
        </authorList>
    </citation>
    <scope>NUCLEOTIDE SEQUENCE [LARGE SCALE GENOMIC DNA]</scope>
    <source>
        <strain evidence="9 10">RL-C</strain>
    </source>
</reference>
<dbReference type="AlphaFoldDB" id="A0A4R2EEL9"/>
<comment type="subcellular location">
    <subcellularLocation>
        <location evidence="8">Cell membrane</location>
        <topology evidence="8">Multi-pass membrane protein</topology>
    </subcellularLocation>
</comment>
<keyword evidence="3 8" id="KW-0812">Transmembrane</keyword>
<feature type="transmembrane region" description="Helical" evidence="8">
    <location>
        <begin position="6"/>
        <end position="27"/>
    </location>
</feature>
<evidence type="ECO:0000256" key="2">
    <source>
        <dbReference type="ARBA" id="ARBA00022475"/>
    </source>
</evidence>
<dbReference type="InterPro" id="IPR022929">
    <property type="entry name" value="Put_MntP"/>
</dbReference>
<keyword evidence="4 8" id="KW-1133">Transmembrane helix</keyword>
<evidence type="ECO:0000256" key="6">
    <source>
        <dbReference type="ARBA" id="ARBA00023136"/>
    </source>
</evidence>
<dbReference type="EMBL" id="SLWB01000011">
    <property type="protein sequence ID" value="TCN65382.1"/>
    <property type="molecule type" value="Genomic_DNA"/>
</dbReference>
<keyword evidence="10" id="KW-1185">Reference proteome</keyword>
<evidence type="ECO:0000313" key="10">
    <source>
        <dbReference type="Proteomes" id="UP000294830"/>
    </source>
</evidence>
<dbReference type="HAMAP" id="MF_01521">
    <property type="entry name" value="MntP_pump"/>
    <property type="match status" value="1"/>
</dbReference>
<keyword evidence="1 8" id="KW-0813">Transport</keyword>
<dbReference type="InterPro" id="IPR003810">
    <property type="entry name" value="Mntp/YtaF"/>
</dbReference>
<dbReference type="PANTHER" id="PTHR35529">
    <property type="entry name" value="MANGANESE EFFLUX PUMP MNTP-RELATED"/>
    <property type="match status" value="1"/>
</dbReference>
<dbReference type="GO" id="GO:0005384">
    <property type="term" value="F:manganese ion transmembrane transporter activity"/>
    <property type="evidence" value="ECO:0007669"/>
    <property type="project" value="UniProtKB-UniRule"/>
</dbReference>
<dbReference type="Proteomes" id="UP000294830">
    <property type="component" value="Unassembled WGS sequence"/>
</dbReference>
<accession>A0A4R2EEL9</accession>
<dbReference type="PANTHER" id="PTHR35529:SF1">
    <property type="entry name" value="MANGANESE EFFLUX PUMP MNTP-RELATED"/>
    <property type="match status" value="1"/>
</dbReference>
<feature type="transmembrane region" description="Helical" evidence="8">
    <location>
        <begin position="70"/>
        <end position="86"/>
    </location>
</feature>
<evidence type="ECO:0000256" key="1">
    <source>
        <dbReference type="ARBA" id="ARBA00022448"/>
    </source>
</evidence>
<feature type="transmembrane region" description="Helical" evidence="8">
    <location>
        <begin position="132"/>
        <end position="151"/>
    </location>
</feature>
<keyword evidence="6 8" id="KW-0472">Membrane</keyword>
<feature type="transmembrane region" description="Helical" evidence="8">
    <location>
        <begin position="39"/>
        <end position="58"/>
    </location>
</feature>
<organism evidence="9 10">
    <name type="scientific">Acetobacteroides hydrogenigenes</name>
    <dbReference type="NCBI Taxonomy" id="979970"/>
    <lineage>
        <taxon>Bacteria</taxon>
        <taxon>Pseudomonadati</taxon>
        <taxon>Bacteroidota</taxon>
        <taxon>Bacteroidia</taxon>
        <taxon>Bacteroidales</taxon>
        <taxon>Rikenellaceae</taxon>
        <taxon>Acetobacteroides</taxon>
    </lineage>
</organism>
<dbReference type="GO" id="GO:0005886">
    <property type="term" value="C:plasma membrane"/>
    <property type="evidence" value="ECO:0007669"/>
    <property type="project" value="UniProtKB-SubCell"/>
</dbReference>
<feature type="transmembrane region" description="Helical" evidence="8">
    <location>
        <begin position="106"/>
        <end position="126"/>
    </location>
</feature>
<keyword evidence="2 8" id="KW-1003">Cell membrane</keyword>
<keyword evidence="7 8" id="KW-0464">Manganese</keyword>
<evidence type="ECO:0000256" key="7">
    <source>
        <dbReference type="ARBA" id="ARBA00023211"/>
    </source>
</evidence>
<comment type="caution">
    <text evidence="9">The sequence shown here is derived from an EMBL/GenBank/DDBJ whole genome shotgun (WGS) entry which is preliminary data.</text>
</comment>
<proteinExistence type="inferred from homology"/>
<dbReference type="Pfam" id="PF02659">
    <property type="entry name" value="Mntp"/>
    <property type="match status" value="1"/>
</dbReference>
<evidence type="ECO:0000256" key="4">
    <source>
        <dbReference type="ARBA" id="ARBA00022989"/>
    </source>
</evidence>
<evidence type="ECO:0000256" key="5">
    <source>
        <dbReference type="ARBA" id="ARBA00023065"/>
    </source>
</evidence>
<gene>
    <name evidence="8" type="primary">mntP</name>
    <name evidence="9" type="ORF">CLV25_11161</name>
</gene>
<evidence type="ECO:0000256" key="3">
    <source>
        <dbReference type="ARBA" id="ARBA00022692"/>
    </source>
</evidence>
<comment type="function">
    <text evidence="8">Probably functions as a manganese efflux pump.</text>
</comment>
<name>A0A4R2EEL9_9BACT</name>
<sequence length="186" mass="20153">MELLTLFALAVGLCFDTFAVSISSGLMKREITFKQALRIAIVLGAFQGLMPAIGWFLGISIKEYIQEWDHWIAFILLAILGGKMIYESFSKGDDKEFDPLNVKVMVGMAIATSIDALIVGVSFGMFEVNLPLAVIVIGGVTMFASMLGIFLGKKTGAHLGEKIEVLGGIILIAIGVKIVVQHLWFA</sequence>
<evidence type="ECO:0000313" key="9">
    <source>
        <dbReference type="EMBL" id="TCN65382.1"/>
    </source>
</evidence>